<keyword evidence="6" id="KW-1185">Reference proteome</keyword>
<dbReference type="GO" id="GO:0043565">
    <property type="term" value="F:sequence-specific DNA binding"/>
    <property type="evidence" value="ECO:0007669"/>
    <property type="project" value="InterPro"/>
</dbReference>
<dbReference type="PANTHER" id="PTHR30154:SF17">
    <property type="entry name" value="DNA-BINDING TRANSCRIPTIONAL ACTIVATOR DECR"/>
    <property type="match status" value="1"/>
</dbReference>
<dbReference type="STRING" id="1300349.I603_0370"/>
<dbReference type="InterPro" id="IPR036388">
    <property type="entry name" value="WH-like_DNA-bd_sf"/>
</dbReference>
<keyword evidence="2" id="KW-0238">DNA-binding</keyword>
<dbReference type="GO" id="GO:0005829">
    <property type="term" value="C:cytosol"/>
    <property type="evidence" value="ECO:0007669"/>
    <property type="project" value="TreeGrafter"/>
</dbReference>
<comment type="caution">
    <text evidence="5">The sequence shown here is derived from an EMBL/GenBank/DDBJ whole genome shotgun (WGS) entry which is preliminary data.</text>
</comment>
<dbReference type="InterPro" id="IPR000485">
    <property type="entry name" value="AsnC-type_HTH_dom"/>
</dbReference>
<dbReference type="CDD" id="cd00090">
    <property type="entry name" value="HTH_ARSR"/>
    <property type="match status" value="1"/>
</dbReference>
<keyword evidence="1" id="KW-0805">Transcription regulation</keyword>
<dbReference type="InterPro" id="IPR019887">
    <property type="entry name" value="Tscrpt_reg_AsnC/Lrp_C"/>
</dbReference>
<dbReference type="PANTHER" id="PTHR30154">
    <property type="entry name" value="LEUCINE-RESPONSIVE REGULATORY PROTEIN"/>
    <property type="match status" value="1"/>
</dbReference>
<dbReference type="PRINTS" id="PR00033">
    <property type="entry name" value="HTHASNC"/>
</dbReference>
<accession>A0A1A7BID9</accession>
<name>A0A1A7BID9_9SPHN</name>
<evidence type="ECO:0000256" key="1">
    <source>
        <dbReference type="ARBA" id="ARBA00023015"/>
    </source>
</evidence>
<dbReference type="PROSITE" id="PS50956">
    <property type="entry name" value="HTH_ASNC_2"/>
    <property type="match status" value="1"/>
</dbReference>
<evidence type="ECO:0000313" key="5">
    <source>
        <dbReference type="EMBL" id="OBV12239.1"/>
    </source>
</evidence>
<organism evidence="5 6">
    <name type="scientific">Erythrobacter dokdonensis DSW-74</name>
    <dbReference type="NCBI Taxonomy" id="1300349"/>
    <lineage>
        <taxon>Bacteria</taxon>
        <taxon>Pseudomonadati</taxon>
        <taxon>Pseudomonadota</taxon>
        <taxon>Alphaproteobacteria</taxon>
        <taxon>Sphingomonadales</taxon>
        <taxon>Erythrobacteraceae</taxon>
        <taxon>Erythrobacter/Porphyrobacter group</taxon>
        <taxon>Erythrobacter</taxon>
    </lineage>
</organism>
<gene>
    <name evidence="5" type="ORF">I603_0370</name>
</gene>
<keyword evidence="3" id="KW-0804">Transcription</keyword>
<dbReference type="InterPro" id="IPR019888">
    <property type="entry name" value="Tscrpt_reg_AsnC-like"/>
</dbReference>
<dbReference type="GO" id="GO:0006355">
    <property type="term" value="P:regulation of DNA-templated transcription"/>
    <property type="evidence" value="ECO:0007669"/>
    <property type="project" value="UniProtKB-ARBA"/>
</dbReference>
<dbReference type="InterPro" id="IPR036390">
    <property type="entry name" value="WH_DNA-bd_sf"/>
</dbReference>
<evidence type="ECO:0000313" key="6">
    <source>
        <dbReference type="Proteomes" id="UP000092484"/>
    </source>
</evidence>
<dbReference type="Pfam" id="PF13412">
    <property type="entry name" value="HTH_24"/>
    <property type="match status" value="1"/>
</dbReference>
<dbReference type="InterPro" id="IPR019885">
    <property type="entry name" value="Tscrpt_reg_HTH_AsnC-type_CS"/>
</dbReference>
<dbReference type="SUPFAM" id="SSF54909">
    <property type="entry name" value="Dimeric alpha+beta barrel"/>
    <property type="match status" value="1"/>
</dbReference>
<feature type="domain" description="HTH asnC-type" evidence="4">
    <location>
        <begin position="8"/>
        <end position="69"/>
    </location>
</feature>
<evidence type="ECO:0000256" key="3">
    <source>
        <dbReference type="ARBA" id="ARBA00023163"/>
    </source>
</evidence>
<proteinExistence type="predicted"/>
<dbReference type="SUPFAM" id="SSF46785">
    <property type="entry name" value="Winged helix' DNA-binding domain"/>
    <property type="match status" value="1"/>
</dbReference>
<dbReference type="Proteomes" id="UP000092484">
    <property type="component" value="Unassembled WGS sequence"/>
</dbReference>
<sequence length="157" mass="17658">MTTETVQIDQIDRKLLAALQADSSLSQRALADKVGLSQNACWRRLQRLQTEGVILGQRAELDLARLGLDLVVMVMIKTPHHSKEWADAFKTHVERMPGVVDLYRIGGEWDYLIKVVTRGISGYDRFYQSLVDGFDLSVVTGHFVMEEMISAKPVALV</sequence>
<reference evidence="5 6" key="1">
    <citation type="submission" date="2016-06" db="EMBL/GenBank/DDBJ databases">
        <title>Genome sequence of Porphyrobacter dokdonensis DSW-74.</title>
        <authorList>
            <person name="Kim J.F."/>
            <person name="Song J.Y."/>
        </authorList>
    </citation>
    <scope>NUCLEOTIDE SEQUENCE [LARGE SCALE GENOMIC DNA]</scope>
    <source>
        <strain evidence="5 6">DSW-74</strain>
    </source>
</reference>
<evidence type="ECO:0000256" key="2">
    <source>
        <dbReference type="ARBA" id="ARBA00023125"/>
    </source>
</evidence>
<dbReference type="AlphaFoldDB" id="A0A1A7BID9"/>
<dbReference type="Gene3D" id="3.30.70.920">
    <property type="match status" value="1"/>
</dbReference>
<evidence type="ECO:0000259" key="4">
    <source>
        <dbReference type="PROSITE" id="PS50956"/>
    </source>
</evidence>
<dbReference type="SMART" id="SM00344">
    <property type="entry name" value="HTH_ASNC"/>
    <property type="match status" value="1"/>
</dbReference>
<dbReference type="RefSeq" id="WP_068862103.1">
    <property type="nucleotide sequence ID" value="NZ_LZYB01000001.1"/>
</dbReference>
<dbReference type="PROSITE" id="PS00519">
    <property type="entry name" value="HTH_ASNC_1"/>
    <property type="match status" value="1"/>
</dbReference>
<dbReference type="InterPro" id="IPR011008">
    <property type="entry name" value="Dimeric_a/b-barrel"/>
</dbReference>
<protein>
    <submittedName>
        <fullName evidence="5">AsnC family transcriptional regulator</fullName>
    </submittedName>
</protein>
<dbReference type="EMBL" id="LZYB01000001">
    <property type="protein sequence ID" value="OBV12239.1"/>
    <property type="molecule type" value="Genomic_DNA"/>
</dbReference>
<dbReference type="PATRIC" id="fig|1300349.4.peg.366"/>
<dbReference type="Gene3D" id="1.10.10.10">
    <property type="entry name" value="Winged helix-like DNA-binding domain superfamily/Winged helix DNA-binding domain"/>
    <property type="match status" value="1"/>
</dbReference>
<dbReference type="Pfam" id="PF01037">
    <property type="entry name" value="AsnC_trans_reg"/>
    <property type="match status" value="1"/>
</dbReference>
<dbReference type="InterPro" id="IPR011991">
    <property type="entry name" value="ArsR-like_HTH"/>
</dbReference>
<dbReference type="GO" id="GO:0043200">
    <property type="term" value="P:response to amino acid"/>
    <property type="evidence" value="ECO:0007669"/>
    <property type="project" value="TreeGrafter"/>
</dbReference>